<dbReference type="Pfam" id="PF01503">
    <property type="entry name" value="PRA-PH"/>
    <property type="match status" value="1"/>
</dbReference>
<dbReference type="EMBL" id="CP147251">
    <property type="protein sequence ID" value="WYJ76454.1"/>
    <property type="molecule type" value="Genomic_DNA"/>
</dbReference>
<proteinExistence type="predicted"/>
<dbReference type="Proteomes" id="UP000664701">
    <property type="component" value="Chromosome"/>
</dbReference>
<gene>
    <name evidence="1" type="ORF">DOK78_001086</name>
</gene>
<evidence type="ECO:0008006" key="3">
    <source>
        <dbReference type="Google" id="ProtNLM"/>
    </source>
</evidence>
<name>A0ABZ2SKS8_9ENTE</name>
<dbReference type="CDD" id="cd11545">
    <property type="entry name" value="NTP-PPase_YP_001813558"/>
    <property type="match status" value="1"/>
</dbReference>
<evidence type="ECO:0000313" key="2">
    <source>
        <dbReference type="Proteomes" id="UP000664701"/>
    </source>
</evidence>
<sequence length="172" mass="19617">MKPFEMTEEFHRTFDARQPAVPTAFSKDDALHRAGFKAEELVEFLYAASENSPELFSNLVDGLHQAVDQAQEKVLKKEKIVEPLVDQVDALIDVLYFTYGSFSLLGVDPEPIMEIVHQANMGKLFPDGKPRYDPVTNKVLKPDNWEADYAPEAKIKAEIERQQVIKENQRPQ</sequence>
<keyword evidence="2" id="KW-1185">Reference proteome</keyword>
<dbReference type="InterPro" id="IPR021130">
    <property type="entry name" value="PRib-ATP_PPHydrolase-like"/>
</dbReference>
<dbReference type="Gene3D" id="1.10.3420.10">
    <property type="entry name" value="putative ntp pyrophosphohydrolase like domain"/>
    <property type="match status" value="1"/>
</dbReference>
<accession>A0ABZ2SKS8</accession>
<reference evidence="1 2" key="1">
    <citation type="submission" date="2024-03" db="EMBL/GenBank/DDBJ databases">
        <title>The Genome Sequence of Enterococcus sp. DIV2402.</title>
        <authorList>
            <consortium name="The Broad Institute Genomics Platform"/>
            <consortium name="The Broad Institute Microbial Omics Core"/>
            <consortium name="The Broad Institute Genomic Center for Infectious Diseases"/>
            <person name="Earl A."/>
            <person name="Manson A."/>
            <person name="Gilmore M."/>
            <person name="Schwartman J."/>
            <person name="Shea T."/>
            <person name="Abouelleil A."/>
            <person name="Cao P."/>
            <person name="Chapman S."/>
            <person name="Cusick C."/>
            <person name="Young S."/>
            <person name="Neafsey D."/>
            <person name="Nusbaum C."/>
            <person name="Birren B."/>
        </authorList>
    </citation>
    <scope>NUCLEOTIDE SEQUENCE [LARGE SCALE GENOMIC DNA]</scope>
    <source>
        <strain evidence="1 2">DIV2402</strain>
    </source>
</reference>
<dbReference type="InterPro" id="IPR023292">
    <property type="entry name" value="NTP_PyroPHydrolase-like_dom_sf"/>
</dbReference>
<protein>
    <recommendedName>
        <fullName evidence="3">HAD family hydrolase</fullName>
    </recommendedName>
</protein>
<organism evidence="1 2">
    <name type="scientific">Candidatus Enterococcus lowellii</name>
    <dbReference type="NCBI Taxonomy" id="2230877"/>
    <lineage>
        <taxon>Bacteria</taxon>
        <taxon>Bacillati</taxon>
        <taxon>Bacillota</taxon>
        <taxon>Bacilli</taxon>
        <taxon>Lactobacillales</taxon>
        <taxon>Enterococcaceae</taxon>
        <taxon>Enterococcus</taxon>
    </lineage>
</organism>
<evidence type="ECO:0000313" key="1">
    <source>
        <dbReference type="EMBL" id="WYJ76454.1"/>
    </source>
</evidence>
<dbReference type="RefSeq" id="WP_207941439.1">
    <property type="nucleotide sequence ID" value="NZ_CP147251.1"/>
</dbReference>